<dbReference type="InterPro" id="IPR000835">
    <property type="entry name" value="HTH_MarR-typ"/>
</dbReference>
<dbReference type="SMART" id="SM00347">
    <property type="entry name" value="HTH_MARR"/>
    <property type="match status" value="1"/>
</dbReference>
<evidence type="ECO:0000259" key="1">
    <source>
        <dbReference type="SMART" id="SM00347"/>
    </source>
</evidence>
<dbReference type="InterPro" id="IPR036390">
    <property type="entry name" value="WH_DNA-bd_sf"/>
</dbReference>
<dbReference type="PANTHER" id="PTHR33164:SF57">
    <property type="entry name" value="MARR-FAMILY TRANSCRIPTIONAL REGULATOR"/>
    <property type="match status" value="1"/>
</dbReference>
<evidence type="ECO:0000313" key="3">
    <source>
        <dbReference type="Proteomes" id="UP001500363"/>
    </source>
</evidence>
<dbReference type="InterPro" id="IPR036388">
    <property type="entry name" value="WH-like_DNA-bd_sf"/>
</dbReference>
<dbReference type="SUPFAM" id="SSF46785">
    <property type="entry name" value="Winged helix' DNA-binding domain"/>
    <property type="match status" value="1"/>
</dbReference>
<dbReference type="PANTHER" id="PTHR33164">
    <property type="entry name" value="TRANSCRIPTIONAL REGULATOR, MARR FAMILY"/>
    <property type="match status" value="1"/>
</dbReference>
<protein>
    <recommendedName>
        <fullName evidence="1">HTH marR-type domain-containing protein</fullName>
    </recommendedName>
</protein>
<name>A0ABN2AIW2_9ACTN</name>
<dbReference type="EMBL" id="BAAANC010000001">
    <property type="protein sequence ID" value="GAA1520310.1"/>
    <property type="molecule type" value="Genomic_DNA"/>
</dbReference>
<feature type="domain" description="HTH marR-type" evidence="1">
    <location>
        <begin position="19"/>
        <end position="116"/>
    </location>
</feature>
<dbReference type="InterPro" id="IPR039422">
    <property type="entry name" value="MarR/SlyA-like"/>
</dbReference>
<comment type="caution">
    <text evidence="2">The sequence shown here is derived from an EMBL/GenBank/DDBJ whole genome shotgun (WGS) entry which is preliminary data.</text>
</comment>
<dbReference type="Gene3D" id="1.10.10.10">
    <property type="entry name" value="Winged helix-like DNA-binding domain superfamily/Winged helix DNA-binding domain"/>
    <property type="match status" value="1"/>
</dbReference>
<sequence length="161" mass="17741">MHESNLWAAWTLRSHDVLTAALPDGLGLRDAAALTLVESHPECSVDWLLARIGLTQSGTVRLIDRLESLGYLTRARAGRAVRLTLLPAGRDVLRQWNEAREAAGDEALRGLSPSQRAELNVLLGQALRRTERLRVDADTTCRLCDWTACTECPVAESVEQT</sequence>
<reference evidence="2 3" key="1">
    <citation type="journal article" date="2019" name="Int. J. Syst. Evol. Microbiol.">
        <title>The Global Catalogue of Microorganisms (GCM) 10K type strain sequencing project: providing services to taxonomists for standard genome sequencing and annotation.</title>
        <authorList>
            <consortium name="The Broad Institute Genomics Platform"/>
            <consortium name="The Broad Institute Genome Sequencing Center for Infectious Disease"/>
            <person name="Wu L."/>
            <person name="Ma J."/>
        </authorList>
    </citation>
    <scope>NUCLEOTIDE SEQUENCE [LARGE SCALE GENOMIC DNA]</scope>
    <source>
        <strain evidence="2 3">JCM 14303</strain>
    </source>
</reference>
<evidence type="ECO:0000313" key="2">
    <source>
        <dbReference type="EMBL" id="GAA1520310.1"/>
    </source>
</evidence>
<dbReference type="RefSeq" id="WP_344172525.1">
    <property type="nucleotide sequence ID" value="NZ_BAAANC010000001.1"/>
</dbReference>
<dbReference type="Pfam" id="PF12802">
    <property type="entry name" value="MarR_2"/>
    <property type="match status" value="1"/>
</dbReference>
<proteinExistence type="predicted"/>
<accession>A0ABN2AIW2</accession>
<keyword evidence="3" id="KW-1185">Reference proteome</keyword>
<gene>
    <name evidence="2" type="ORF">GCM10009741_21220</name>
</gene>
<dbReference type="Proteomes" id="UP001500363">
    <property type="component" value="Unassembled WGS sequence"/>
</dbReference>
<organism evidence="2 3">
    <name type="scientific">Kribbella lupini</name>
    <dbReference type="NCBI Taxonomy" id="291602"/>
    <lineage>
        <taxon>Bacteria</taxon>
        <taxon>Bacillati</taxon>
        <taxon>Actinomycetota</taxon>
        <taxon>Actinomycetes</taxon>
        <taxon>Propionibacteriales</taxon>
        <taxon>Kribbellaceae</taxon>
        <taxon>Kribbella</taxon>
    </lineage>
</organism>